<dbReference type="PANTHER" id="PTHR23318">
    <property type="entry name" value="ATP SYNTHASE GAMMA-RELATED"/>
    <property type="match status" value="1"/>
</dbReference>
<sequence>MYWKVRVQLLALCVLIVSEVVSGLCSWFLHRGYETRVCSNATEYQKLVAAIQRVKVYRLNDDGKWDDQGTGHVTVDYLERSEELGVFVYDEDDNETILLHRIISDDIYRKQEDTIISWRDPEYATELALSFQEPGGCSYIWDNICNVQRNMHFNTLNNEAFHSVNSELRELPAVELSTLPLILKVWTYA</sequence>
<dbReference type="GO" id="GO:0030289">
    <property type="term" value="C:protein phosphatase 4 complex"/>
    <property type="evidence" value="ECO:0007669"/>
    <property type="project" value="TreeGrafter"/>
</dbReference>
<dbReference type="InterPro" id="IPR055236">
    <property type="entry name" value="EVH1_PP4R3"/>
</dbReference>
<comment type="caution">
    <text evidence="3">The sequence shown here is derived from an EMBL/GenBank/DDBJ whole genome shotgun (WGS) entry which is preliminary data.</text>
</comment>
<feature type="chain" id="PRO_5014436583" description="PP4R3 EVH1-like domain-containing protein" evidence="1">
    <location>
        <begin position="24"/>
        <end position="189"/>
    </location>
</feature>
<feature type="domain" description="PP4R3 EVH1-like" evidence="2">
    <location>
        <begin position="52"/>
        <end position="151"/>
    </location>
</feature>
<dbReference type="InterPro" id="IPR011993">
    <property type="entry name" value="PH-like_dom_sf"/>
</dbReference>
<dbReference type="PANTHER" id="PTHR23318:SF0">
    <property type="entry name" value="SERINE_THREONINE-PROTEIN PHOSPHATASE 4 REGULATORY SUBUNIT 3"/>
    <property type="match status" value="1"/>
</dbReference>
<protein>
    <recommendedName>
        <fullName evidence="2">PP4R3 EVH1-like domain-containing protein</fullName>
    </recommendedName>
</protein>
<evidence type="ECO:0000259" key="2">
    <source>
        <dbReference type="Pfam" id="PF22972"/>
    </source>
</evidence>
<keyword evidence="1" id="KW-0732">Signal</keyword>
<accession>A0A2K3NN82</accession>
<proteinExistence type="predicted"/>
<reference evidence="3 4" key="2">
    <citation type="journal article" date="2017" name="Front. Plant Sci.">
        <title>Gene Classification and Mining of Molecular Markers Useful in Red Clover (Trifolium pratense) Breeding.</title>
        <authorList>
            <person name="Istvanek J."/>
            <person name="Dluhosova J."/>
            <person name="Dluhos P."/>
            <person name="Patkova L."/>
            <person name="Nedelnik J."/>
            <person name="Repkova J."/>
        </authorList>
    </citation>
    <scope>NUCLEOTIDE SEQUENCE [LARGE SCALE GENOMIC DNA]</scope>
    <source>
        <strain evidence="4">cv. Tatra</strain>
        <tissue evidence="3">Young leaves</tissue>
    </source>
</reference>
<evidence type="ECO:0000313" key="3">
    <source>
        <dbReference type="EMBL" id="PNY04480.1"/>
    </source>
</evidence>
<feature type="signal peptide" evidence="1">
    <location>
        <begin position="1"/>
        <end position="23"/>
    </location>
</feature>
<dbReference type="ExpressionAtlas" id="A0A2K3NN82">
    <property type="expression patterns" value="baseline"/>
</dbReference>
<dbReference type="AlphaFoldDB" id="A0A2K3NN82"/>
<name>A0A2K3NN82_TRIPR</name>
<organism evidence="3 4">
    <name type="scientific">Trifolium pratense</name>
    <name type="common">Red clover</name>
    <dbReference type="NCBI Taxonomy" id="57577"/>
    <lineage>
        <taxon>Eukaryota</taxon>
        <taxon>Viridiplantae</taxon>
        <taxon>Streptophyta</taxon>
        <taxon>Embryophyta</taxon>
        <taxon>Tracheophyta</taxon>
        <taxon>Spermatophyta</taxon>
        <taxon>Magnoliopsida</taxon>
        <taxon>eudicotyledons</taxon>
        <taxon>Gunneridae</taxon>
        <taxon>Pentapetalae</taxon>
        <taxon>rosids</taxon>
        <taxon>fabids</taxon>
        <taxon>Fabales</taxon>
        <taxon>Fabaceae</taxon>
        <taxon>Papilionoideae</taxon>
        <taxon>50 kb inversion clade</taxon>
        <taxon>NPAAA clade</taxon>
        <taxon>Hologalegina</taxon>
        <taxon>IRL clade</taxon>
        <taxon>Trifolieae</taxon>
        <taxon>Trifolium</taxon>
    </lineage>
</organism>
<dbReference type="GO" id="GO:0005654">
    <property type="term" value="C:nucleoplasm"/>
    <property type="evidence" value="ECO:0007669"/>
    <property type="project" value="TreeGrafter"/>
</dbReference>
<dbReference type="InterPro" id="IPR051137">
    <property type="entry name" value="PP4R3-like"/>
</dbReference>
<dbReference type="Gene3D" id="2.30.29.30">
    <property type="entry name" value="Pleckstrin-homology domain (PH domain)/Phosphotyrosine-binding domain (PTB)"/>
    <property type="match status" value="1"/>
</dbReference>
<dbReference type="EMBL" id="ASHM01000339">
    <property type="protein sequence ID" value="PNY04480.1"/>
    <property type="molecule type" value="Genomic_DNA"/>
</dbReference>
<gene>
    <name evidence="3" type="ORF">L195_g000904</name>
</gene>
<dbReference type="SUPFAM" id="SSF50729">
    <property type="entry name" value="PH domain-like"/>
    <property type="match status" value="1"/>
</dbReference>
<dbReference type="Proteomes" id="UP000236291">
    <property type="component" value="Unassembled WGS sequence"/>
</dbReference>
<evidence type="ECO:0000256" key="1">
    <source>
        <dbReference type="SAM" id="SignalP"/>
    </source>
</evidence>
<evidence type="ECO:0000313" key="4">
    <source>
        <dbReference type="Proteomes" id="UP000236291"/>
    </source>
</evidence>
<dbReference type="Pfam" id="PF22972">
    <property type="entry name" value="EVH1_PP4R3"/>
    <property type="match status" value="1"/>
</dbReference>
<reference evidence="3 4" key="1">
    <citation type="journal article" date="2014" name="Am. J. Bot.">
        <title>Genome assembly and annotation for red clover (Trifolium pratense; Fabaceae).</title>
        <authorList>
            <person name="Istvanek J."/>
            <person name="Jaros M."/>
            <person name="Krenek A."/>
            <person name="Repkova J."/>
        </authorList>
    </citation>
    <scope>NUCLEOTIDE SEQUENCE [LARGE SCALE GENOMIC DNA]</scope>
    <source>
        <strain evidence="4">cv. Tatra</strain>
        <tissue evidence="3">Young leaves</tissue>
    </source>
</reference>
<dbReference type="STRING" id="57577.A0A2K3NN82"/>
<dbReference type="GO" id="GO:0072542">
    <property type="term" value="F:protein phosphatase activator activity"/>
    <property type="evidence" value="ECO:0007669"/>
    <property type="project" value="TreeGrafter"/>
</dbReference>